<keyword evidence="2" id="KW-1185">Reference proteome</keyword>
<sequence length="73" mass="7879">MKKPVFLVLLCLAAFSCGDDDERTCRFCSSDQTPEFELCRESNGNASINGEDTGTNYEAYLDDLVEAGANCGG</sequence>
<dbReference type="KEGG" id="mgel:G5B37_09925"/>
<dbReference type="PROSITE" id="PS51257">
    <property type="entry name" value="PROKAR_LIPOPROTEIN"/>
    <property type="match status" value="1"/>
</dbReference>
<dbReference type="RefSeq" id="WP_164679883.1">
    <property type="nucleotide sequence ID" value="NZ_CP049057.1"/>
</dbReference>
<dbReference type="AlphaFoldDB" id="A0A6G6GQ78"/>
<protein>
    <submittedName>
        <fullName evidence="1">Uncharacterized protein</fullName>
    </submittedName>
</protein>
<gene>
    <name evidence="1" type="ORF">G5B37_09925</name>
</gene>
<evidence type="ECO:0000313" key="2">
    <source>
        <dbReference type="Proteomes" id="UP000505306"/>
    </source>
</evidence>
<proteinExistence type="predicted"/>
<reference evidence="1 2" key="1">
    <citation type="submission" date="2020-02" db="EMBL/GenBank/DDBJ databases">
        <title>Complete genome sequence of Flavobacteriaceae bacterium.</title>
        <authorList>
            <person name="Kim S.-J."/>
            <person name="Kim Y.-S."/>
            <person name="Kim K.-H."/>
        </authorList>
    </citation>
    <scope>NUCLEOTIDE SEQUENCE [LARGE SCALE GENOMIC DNA]</scope>
    <source>
        <strain evidence="1 2">RR4-40</strain>
    </source>
</reference>
<organism evidence="1 2">
    <name type="scientific">Rasiella rasia</name>
    <dbReference type="NCBI Taxonomy" id="2744027"/>
    <lineage>
        <taxon>Bacteria</taxon>
        <taxon>Pseudomonadati</taxon>
        <taxon>Bacteroidota</taxon>
        <taxon>Flavobacteriia</taxon>
        <taxon>Flavobacteriales</taxon>
        <taxon>Flavobacteriaceae</taxon>
        <taxon>Rasiella</taxon>
    </lineage>
</organism>
<name>A0A6G6GQ78_9FLAO</name>
<evidence type="ECO:0000313" key="1">
    <source>
        <dbReference type="EMBL" id="QIE59871.1"/>
    </source>
</evidence>
<accession>A0A6G6GQ78</accession>
<dbReference type="EMBL" id="CP049057">
    <property type="protein sequence ID" value="QIE59871.1"/>
    <property type="molecule type" value="Genomic_DNA"/>
</dbReference>
<dbReference type="Proteomes" id="UP000505306">
    <property type="component" value="Chromosome"/>
</dbReference>